<name>A0A3B0ZNP7_9ZZZZ</name>
<organism evidence="2">
    <name type="scientific">hydrothermal vent metagenome</name>
    <dbReference type="NCBI Taxonomy" id="652676"/>
    <lineage>
        <taxon>unclassified sequences</taxon>
        <taxon>metagenomes</taxon>
        <taxon>ecological metagenomes</taxon>
    </lineage>
</organism>
<reference evidence="2" key="1">
    <citation type="submission" date="2018-06" db="EMBL/GenBank/DDBJ databases">
        <authorList>
            <person name="Zhirakovskaya E."/>
        </authorList>
    </citation>
    <scope>NUCLEOTIDE SEQUENCE</scope>
</reference>
<dbReference type="InterPro" id="IPR013783">
    <property type="entry name" value="Ig-like_fold"/>
</dbReference>
<feature type="transmembrane region" description="Helical" evidence="1">
    <location>
        <begin position="12"/>
        <end position="30"/>
    </location>
</feature>
<evidence type="ECO:0000313" key="2">
    <source>
        <dbReference type="EMBL" id="VAW95185.1"/>
    </source>
</evidence>
<dbReference type="Gene3D" id="2.60.40.10">
    <property type="entry name" value="Immunoglobulins"/>
    <property type="match status" value="1"/>
</dbReference>
<evidence type="ECO:0000256" key="1">
    <source>
        <dbReference type="SAM" id="Phobius"/>
    </source>
</evidence>
<proteinExistence type="predicted"/>
<dbReference type="Pfam" id="PF22352">
    <property type="entry name" value="K319L-like_PKD"/>
    <property type="match status" value="1"/>
</dbReference>
<keyword evidence="1" id="KW-0472">Membrane</keyword>
<keyword evidence="1" id="KW-0812">Transmembrane</keyword>
<feature type="non-terminal residue" evidence="2">
    <location>
        <position position="573"/>
    </location>
</feature>
<sequence>MDNNQSTPPRLLTNTLATVIFISLLSLVLLSCGGGSSNSALPPPPPELNSCTTTQLQVSGGGCIDVVEINVDKNPAIDGLDLSNNAIPDLVFIAATQPLTTATGIDFNGDNNIDYYLLLDDQGKKSLHTTSSANSPLVTIITDDTGAAIGFDSGETTNNTDLKNLLTNNTAPTILITPLAGKYQQAPNISITCNSIDATNNTNYPCNALSYSLDSNIEPTFVGNGTITYGSTISAQQLSLAKDSNGNSVDGSYSLQVIARTAAGITTLTEPQTFEINSTACQTPPQAIISTTALPTTTNTELVKNTSNATSNTFVLDGSSSNATPAATNTIVSYSWQQIVLGDEGSLTEQTTSTATMKTFVTPDRVTTLRYSLTVTDEFGCTSAPAETTLYVMEDPKAALFIDSATTSTINNGTRSEPFKTINKALIAAESLPNNTPDLYISNASGVVYKEKSLIIPSGMSLYGGFNSFNSEEWSRDVVNKKTKLFISKDLTIDPTPHLKGLDFQLINNDAWLTGFDISTKLLPATASSESNIFAVHAVGEVGNAATLTIRRNTINAGDALDGNAVGTGSSYG</sequence>
<gene>
    <name evidence="2" type="ORF">MNBD_GAMMA22-1000</name>
</gene>
<accession>A0A3B0ZNP7</accession>
<keyword evidence="1" id="KW-1133">Transmembrane helix</keyword>
<protein>
    <submittedName>
        <fullName evidence="2">Uncharacterized protein</fullName>
    </submittedName>
</protein>
<dbReference type="AlphaFoldDB" id="A0A3B0ZNP7"/>
<dbReference type="EMBL" id="UOFS01000021">
    <property type="protein sequence ID" value="VAW95185.1"/>
    <property type="molecule type" value="Genomic_DNA"/>
</dbReference>